<dbReference type="Pfam" id="PF13407">
    <property type="entry name" value="Peripla_BP_4"/>
    <property type="match status" value="1"/>
</dbReference>
<evidence type="ECO:0000259" key="4">
    <source>
        <dbReference type="Pfam" id="PF13407"/>
    </source>
</evidence>
<evidence type="ECO:0000313" key="6">
    <source>
        <dbReference type="Proteomes" id="UP001314681"/>
    </source>
</evidence>
<evidence type="ECO:0000256" key="1">
    <source>
        <dbReference type="ARBA" id="ARBA00004196"/>
    </source>
</evidence>
<dbReference type="CDD" id="cd19992">
    <property type="entry name" value="PBP1_ABC_xylose_binding-like"/>
    <property type="match status" value="1"/>
</dbReference>
<comment type="subcellular location">
    <subcellularLocation>
        <location evidence="1">Cell envelope</location>
    </subcellularLocation>
</comment>
<dbReference type="Gene3D" id="3.40.50.2300">
    <property type="match status" value="2"/>
</dbReference>
<feature type="region of interest" description="Disordered" evidence="3">
    <location>
        <begin position="49"/>
        <end position="98"/>
    </location>
</feature>
<name>A0ABS6KB57_9FIRM</name>
<organism evidence="5 6">
    <name type="scientific">Diplocloster modestus</name>
    <dbReference type="NCBI Taxonomy" id="2850322"/>
    <lineage>
        <taxon>Bacteria</taxon>
        <taxon>Bacillati</taxon>
        <taxon>Bacillota</taxon>
        <taxon>Clostridia</taxon>
        <taxon>Lachnospirales</taxon>
        <taxon>Lachnospiraceae</taxon>
        <taxon>Diplocloster</taxon>
    </lineage>
</organism>
<accession>A0ABS6KB57</accession>
<dbReference type="EMBL" id="JAHQCX010000013">
    <property type="protein sequence ID" value="MBU9727758.1"/>
    <property type="molecule type" value="Genomic_DNA"/>
</dbReference>
<dbReference type="PANTHER" id="PTHR30036">
    <property type="entry name" value="D-XYLOSE-BINDING PERIPLASMIC PROTEIN"/>
    <property type="match status" value="1"/>
</dbReference>
<dbReference type="PANTHER" id="PTHR30036:SF1">
    <property type="entry name" value="D-XYLOSE-BINDING PERIPLASMIC PROTEIN"/>
    <property type="match status" value="1"/>
</dbReference>
<proteinExistence type="predicted"/>
<dbReference type="SUPFAM" id="SSF53822">
    <property type="entry name" value="Periplasmic binding protein-like I"/>
    <property type="match status" value="1"/>
</dbReference>
<dbReference type="InterPro" id="IPR028082">
    <property type="entry name" value="Peripla_BP_I"/>
</dbReference>
<evidence type="ECO:0000256" key="2">
    <source>
        <dbReference type="ARBA" id="ARBA00022729"/>
    </source>
</evidence>
<reference evidence="5 6" key="1">
    <citation type="submission" date="2021-06" db="EMBL/GenBank/DDBJ databases">
        <title>Description of novel taxa of the family Lachnospiraceae.</title>
        <authorList>
            <person name="Chaplin A.V."/>
            <person name="Sokolova S.R."/>
            <person name="Pikina A.P."/>
            <person name="Korzhanova M."/>
            <person name="Belova V."/>
            <person name="Korostin D."/>
            <person name="Efimov B.A."/>
        </authorList>
    </citation>
    <scope>NUCLEOTIDE SEQUENCE [LARGE SCALE GENOMIC DNA]</scope>
    <source>
        <strain evidence="5 6">ASD4241</strain>
    </source>
</reference>
<sequence length="436" mass="47317">MEIRQCLERGGSGMKGKQKMLRVTAVLSVLLLLIMTGCAGKEQEKSVLQDGTSVTGEEQKGQAVQENVGEVDTEAKEEESAESAPDPVPIEDPSAMPYADMPEFDSILQPDGKWPLKENGEKYKIGMSIPTIQEEIWQIQQTLIQEDAEKRGYEAVIQVADNDADRQIQQLQSLAAQGVDAIWVGAHDASTLGPVITEIADMGIPVVSQTRLPVDCPVAYHCNTDNTVLGTLHSEYIVHTLGITSGNFVILKGDARQITDVPQIYAGMMTEIQPYVDSGDIKIVLEQNCTDWKAEEAMKHAESALTLTNNEVDVFVCMNDGIASGVIAVLEQKGLAGKAIVTGMDSEGAALRRVMAGTQSMTIYKDITQMIQELANSCLAAKLGVKPHLEPNYTVDNGYGKIPTISMGAQIITKDNMNDILKDSYINLDEVLADSK</sequence>
<keyword evidence="2" id="KW-0732">Signal</keyword>
<dbReference type="InterPro" id="IPR025997">
    <property type="entry name" value="SBP_2_dom"/>
</dbReference>
<dbReference type="Proteomes" id="UP001314681">
    <property type="component" value="Unassembled WGS sequence"/>
</dbReference>
<dbReference type="InterPro" id="IPR050555">
    <property type="entry name" value="Bact_Solute-Bind_Prot2"/>
</dbReference>
<evidence type="ECO:0000256" key="3">
    <source>
        <dbReference type="SAM" id="MobiDB-lite"/>
    </source>
</evidence>
<dbReference type="RefSeq" id="WP_238727124.1">
    <property type="nucleotide sequence ID" value="NZ_JAHQCX010000013.1"/>
</dbReference>
<evidence type="ECO:0000313" key="5">
    <source>
        <dbReference type="EMBL" id="MBU9727758.1"/>
    </source>
</evidence>
<gene>
    <name evidence="5" type="ORF">KTH90_17245</name>
</gene>
<comment type="caution">
    <text evidence="5">The sequence shown here is derived from an EMBL/GenBank/DDBJ whole genome shotgun (WGS) entry which is preliminary data.</text>
</comment>
<protein>
    <submittedName>
        <fullName evidence="5">Substrate-binding domain-containing protein</fullName>
    </submittedName>
</protein>
<feature type="domain" description="Periplasmic binding protein" evidence="4">
    <location>
        <begin position="125"/>
        <end position="376"/>
    </location>
</feature>
<keyword evidence="6" id="KW-1185">Reference proteome</keyword>
<feature type="compositionally biased region" description="Acidic residues" evidence="3">
    <location>
        <begin position="69"/>
        <end position="81"/>
    </location>
</feature>